<dbReference type="GO" id="GO:0005829">
    <property type="term" value="C:cytosol"/>
    <property type="evidence" value="ECO:0007669"/>
    <property type="project" value="TreeGrafter"/>
</dbReference>
<comment type="catalytic activity">
    <reaction evidence="1">
        <text>UDP-alpha-D-glucose = UDP-alpha-D-galactose</text>
        <dbReference type="Rhea" id="RHEA:22168"/>
        <dbReference type="ChEBI" id="CHEBI:58885"/>
        <dbReference type="ChEBI" id="CHEBI:66914"/>
        <dbReference type="EC" id="5.1.3.2"/>
    </reaction>
</comment>
<evidence type="ECO:0000256" key="6">
    <source>
        <dbReference type="ARBA" id="ARBA00018569"/>
    </source>
</evidence>
<dbReference type="InterPro" id="IPR016040">
    <property type="entry name" value="NAD(P)-bd_dom"/>
</dbReference>
<evidence type="ECO:0000256" key="1">
    <source>
        <dbReference type="ARBA" id="ARBA00000083"/>
    </source>
</evidence>
<evidence type="ECO:0000256" key="8">
    <source>
        <dbReference type="ARBA" id="ARBA00023235"/>
    </source>
</evidence>
<dbReference type="EMBL" id="AJSR01000184">
    <property type="protein sequence ID" value="EKM33632.1"/>
    <property type="molecule type" value="Genomic_DNA"/>
</dbReference>
<dbReference type="PANTHER" id="PTHR43725">
    <property type="entry name" value="UDP-GLUCOSE 4-EPIMERASE"/>
    <property type="match status" value="1"/>
</dbReference>
<accession>A0A454D4M1</accession>
<dbReference type="InterPro" id="IPR036291">
    <property type="entry name" value="NAD(P)-bd_dom_sf"/>
</dbReference>
<comment type="pathway">
    <text evidence="3">Carbohydrate metabolism.</text>
</comment>
<proteinExistence type="inferred from homology"/>
<dbReference type="Pfam" id="PF16363">
    <property type="entry name" value="GDP_Man_Dehyd"/>
    <property type="match status" value="1"/>
</dbReference>
<dbReference type="Gene3D" id="3.90.25.10">
    <property type="entry name" value="UDP-galactose 4-epimerase, domain 1"/>
    <property type="match status" value="1"/>
</dbReference>
<gene>
    <name evidence="12" type="ORF">VCHENC02_0939</name>
</gene>
<dbReference type="EC" id="5.1.3.2" evidence="5"/>
<dbReference type="STRING" id="669.AL538_24245"/>
<evidence type="ECO:0000313" key="12">
    <source>
        <dbReference type="EMBL" id="EKM33632.1"/>
    </source>
</evidence>
<evidence type="ECO:0000256" key="9">
    <source>
        <dbReference type="ARBA" id="ARBA00031367"/>
    </source>
</evidence>
<dbReference type="GO" id="GO:0005996">
    <property type="term" value="P:monosaccharide metabolic process"/>
    <property type="evidence" value="ECO:0007669"/>
    <property type="project" value="TreeGrafter"/>
</dbReference>
<evidence type="ECO:0000313" key="13">
    <source>
        <dbReference type="Proteomes" id="UP000008367"/>
    </source>
</evidence>
<dbReference type="GO" id="GO:0003978">
    <property type="term" value="F:UDP-glucose 4-epimerase activity"/>
    <property type="evidence" value="ECO:0007669"/>
    <property type="project" value="UniProtKB-EC"/>
</dbReference>
<protein>
    <recommendedName>
        <fullName evidence="6">UDP-glucose 4-epimerase</fullName>
        <ecNumber evidence="5">5.1.3.2</ecNumber>
    </recommendedName>
    <alternativeName>
        <fullName evidence="10">Galactowaldenase</fullName>
    </alternativeName>
    <alternativeName>
        <fullName evidence="9">UDP-galactose 4-epimerase</fullName>
    </alternativeName>
</protein>
<comment type="cofactor">
    <cofactor evidence="2">
        <name>NAD(+)</name>
        <dbReference type="ChEBI" id="CHEBI:57540"/>
    </cofactor>
</comment>
<dbReference type="PRINTS" id="PR01713">
    <property type="entry name" value="NUCEPIMERASE"/>
</dbReference>
<reference evidence="12 13" key="1">
    <citation type="submission" date="2012-10" db="EMBL/GenBank/DDBJ databases">
        <title>Genome sequence of Vibrio Cholerae HENC-02.</title>
        <authorList>
            <person name="Eppinger M."/>
            <person name="Hasan N.A."/>
            <person name="Sengamalay N."/>
            <person name="Hine E."/>
            <person name="Su Q."/>
            <person name="Daugherty S.C."/>
            <person name="Young S."/>
            <person name="Sadzewicz L."/>
            <person name="Tallon L."/>
            <person name="Cebula T.A."/>
            <person name="Ravel J."/>
            <person name="Colwell R.R."/>
        </authorList>
    </citation>
    <scope>NUCLEOTIDE SEQUENCE [LARGE SCALE GENOMIC DNA]</scope>
    <source>
        <strain evidence="12 13">HENC-02</strain>
    </source>
</reference>
<comment type="similarity">
    <text evidence="4">Belongs to the NAD(P)-dependent epimerase/dehydratase family.</text>
</comment>
<sequence>MVEECLTDFQKANPDWSITLLRYFNPVGSHPTGELGEDPQGIPNNLMPFVSQVAVGRREFLSVFGSDYPTKDGTGVRDYIHVMDLSDGHVAALEKVGNKTGLHIYNLGTGNGYSVLEMVKAFENASGKEVPFKLVDRRPGDIAECWADPSKAANELGWKAERTLEEMTGDTWRWQANNPQGYPDA</sequence>
<dbReference type="SUPFAM" id="SSF51735">
    <property type="entry name" value="NAD(P)-binding Rossmann-fold domains"/>
    <property type="match status" value="1"/>
</dbReference>
<feature type="domain" description="NAD(P)-binding" evidence="11">
    <location>
        <begin position="18"/>
        <end position="169"/>
    </location>
</feature>
<evidence type="ECO:0000256" key="4">
    <source>
        <dbReference type="ARBA" id="ARBA00007637"/>
    </source>
</evidence>
<evidence type="ECO:0000256" key="3">
    <source>
        <dbReference type="ARBA" id="ARBA00005007"/>
    </source>
</evidence>
<evidence type="ECO:0000256" key="10">
    <source>
        <dbReference type="ARBA" id="ARBA00033067"/>
    </source>
</evidence>
<dbReference type="PANTHER" id="PTHR43725:SF47">
    <property type="entry name" value="UDP-GLUCOSE 4-EPIMERASE"/>
    <property type="match status" value="1"/>
</dbReference>
<evidence type="ECO:0000259" key="11">
    <source>
        <dbReference type="Pfam" id="PF16363"/>
    </source>
</evidence>
<dbReference type="Gene3D" id="3.40.50.720">
    <property type="entry name" value="NAD(P)-binding Rossmann-like Domain"/>
    <property type="match status" value="1"/>
</dbReference>
<name>A0A454D4M1_VIBHA</name>
<organism evidence="12 13">
    <name type="scientific">Vibrio harveyi</name>
    <name type="common">Beneckea harveyi</name>
    <dbReference type="NCBI Taxonomy" id="669"/>
    <lineage>
        <taxon>Bacteria</taxon>
        <taxon>Pseudomonadati</taxon>
        <taxon>Pseudomonadota</taxon>
        <taxon>Gammaproteobacteria</taxon>
        <taxon>Vibrionales</taxon>
        <taxon>Vibrionaceae</taxon>
        <taxon>Vibrio</taxon>
    </lineage>
</organism>
<keyword evidence="8 12" id="KW-0413">Isomerase</keyword>
<evidence type="ECO:0000256" key="7">
    <source>
        <dbReference type="ARBA" id="ARBA00023027"/>
    </source>
</evidence>
<dbReference type="AlphaFoldDB" id="A0A454D4M1"/>
<keyword evidence="7" id="KW-0520">NAD</keyword>
<comment type="caution">
    <text evidence="12">The sequence shown here is derived from an EMBL/GenBank/DDBJ whole genome shotgun (WGS) entry which is preliminary data.</text>
</comment>
<evidence type="ECO:0000256" key="5">
    <source>
        <dbReference type="ARBA" id="ARBA00013189"/>
    </source>
</evidence>
<dbReference type="Proteomes" id="UP000008367">
    <property type="component" value="Unassembled WGS sequence"/>
</dbReference>
<evidence type="ECO:0000256" key="2">
    <source>
        <dbReference type="ARBA" id="ARBA00001911"/>
    </source>
</evidence>